<reference evidence="4 5" key="1">
    <citation type="submission" date="2019-07" db="EMBL/GenBank/DDBJ databases">
        <title>WGS assembly of Gossypium tomentosum.</title>
        <authorList>
            <person name="Chen Z.J."/>
            <person name="Sreedasyam A."/>
            <person name="Ando A."/>
            <person name="Song Q."/>
            <person name="De L."/>
            <person name="Hulse-Kemp A."/>
            <person name="Ding M."/>
            <person name="Ye W."/>
            <person name="Kirkbride R."/>
            <person name="Jenkins J."/>
            <person name="Plott C."/>
            <person name="Lovell J."/>
            <person name="Lin Y.-M."/>
            <person name="Vaughn R."/>
            <person name="Liu B."/>
            <person name="Li W."/>
            <person name="Simpson S."/>
            <person name="Scheffler B."/>
            <person name="Saski C."/>
            <person name="Grover C."/>
            <person name="Hu G."/>
            <person name="Conover J."/>
            <person name="Carlson J."/>
            <person name="Shu S."/>
            <person name="Boston L."/>
            <person name="Williams M."/>
            <person name="Peterson D."/>
            <person name="Mcgee K."/>
            <person name="Jones D."/>
            <person name="Wendel J."/>
            <person name="Stelly D."/>
            <person name="Grimwood J."/>
            <person name="Schmutz J."/>
        </authorList>
    </citation>
    <scope>NUCLEOTIDE SEQUENCE [LARGE SCALE GENOMIC DNA]</scope>
    <source>
        <strain evidence="4">7179.01</strain>
    </source>
</reference>
<evidence type="ECO:0000313" key="4">
    <source>
        <dbReference type="EMBL" id="TYH58760.1"/>
    </source>
</evidence>
<gene>
    <name evidence="4" type="ORF">ES332_D08G176600v1</name>
</gene>
<dbReference type="EMBL" id="CM017630">
    <property type="protein sequence ID" value="TYH58760.1"/>
    <property type="molecule type" value="Genomic_DNA"/>
</dbReference>
<evidence type="ECO:0000256" key="3">
    <source>
        <dbReference type="ARBA" id="ARBA00022604"/>
    </source>
</evidence>
<dbReference type="Pfam" id="PF02519">
    <property type="entry name" value="Auxin_inducible"/>
    <property type="match status" value="1"/>
</dbReference>
<dbReference type="PANTHER" id="PTHR31374:SF304">
    <property type="entry name" value="OS04G0537100 PROTEIN"/>
    <property type="match status" value="1"/>
</dbReference>
<dbReference type="InterPro" id="IPR003676">
    <property type="entry name" value="SAUR_fam"/>
</dbReference>
<dbReference type="GO" id="GO:0009733">
    <property type="term" value="P:response to auxin"/>
    <property type="evidence" value="ECO:0007669"/>
    <property type="project" value="InterPro"/>
</dbReference>
<keyword evidence="5" id="KW-1185">Reference proteome</keyword>
<dbReference type="PANTHER" id="PTHR31374">
    <property type="entry name" value="AUXIN-INDUCED PROTEIN-LIKE-RELATED"/>
    <property type="match status" value="1"/>
</dbReference>
<name>A0A5D2JVI0_GOSTO</name>
<evidence type="ECO:0000256" key="1">
    <source>
        <dbReference type="ARBA" id="ARBA00006974"/>
    </source>
</evidence>
<keyword evidence="2" id="KW-0217">Developmental protein</keyword>
<accession>A0A5D2JVI0</accession>
<organism evidence="4 5">
    <name type="scientific">Gossypium tomentosum</name>
    <name type="common">Hawaiian cotton</name>
    <name type="synonym">Gossypium sandvicense</name>
    <dbReference type="NCBI Taxonomy" id="34277"/>
    <lineage>
        <taxon>Eukaryota</taxon>
        <taxon>Viridiplantae</taxon>
        <taxon>Streptophyta</taxon>
        <taxon>Embryophyta</taxon>
        <taxon>Tracheophyta</taxon>
        <taxon>Spermatophyta</taxon>
        <taxon>Magnoliopsida</taxon>
        <taxon>eudicotyledons</taxon>
        <taxon>Gunneridae</taxon>
        <taxon>Pentapetalae</taxon>
        <taxon>rosids</taxon>
        <taxon>malvids</taxon>
        <taxon>Malvales</taxon>
        <taxon>Malvaceae</taxon>
        <taxon>Malvoideae</taxon>
        <taxon>Gossypium</taxon>
    </lineage>
</organism>
<evidence type="ECO:0000256" key="2">
    <source>
        <dbReference type="ARBA" id="ARBA00022473"/>
    </source>
</evidence>
<dbReference type="AlphaFoldDB" id="A0A5D2JVI0"/>
<keyword evidence="3" id="KW-0341">Growth regulation</keyword>
<comment type="similarity">
    <text evidence="1">Belongs to the ARG7 family.</text>
</comment>
<sequence>MRKIRGFKIKKWLVRISRWFIRKARNPRGYYRLTQSKSEAFCNQHLLKGAKSIWSSKSGFSYVPIGQGPINEKLTTDLKGHLVVYVGQKDNDYHRVLVSIIYFNHPLSDELLREAEEEYGFSHQGGITISCLFL</sequence>
<dbReference type="Proteomes" id="UP000322667">
    <property type="component" value="Chromosome D08"/>
</dbReference>
<proteinExistence type="inferred from homology"/>
<evidence type="ECO:0000313" key="5">
    <source>
        <dbReference type="Proteomes" id="UP000322667"/>
    </source>
</evidence>
<protein>
    <submittedName>
        <fullName evidence="4">Uncharacterized protein</fullName>
    </submittedName>
</protein>